<name>A0ACB8UHT7_9APHY</name>
<sequence>MKPNNRHCATHQVRLILISSIVISCLLFPAVALYSSAQTTTFSLSFHVSDALLTPDDISNYFALEDVRDIWDGHDTLRTREDSMARARCGKEGIVRVERIILHDGFQPEAKSDGDRLGSASLTRKLLQATLSFETRLSKILAERHAPCVRSPAGRCLVLSPLEFWDHDEDALLSDPNPHESLGSGRNASLHGLTVTSDMVLAGGSDGEFDGNMAFYPVLTYFFPEADCLANGGHYFWLNAVEKASSDSGAEVIVVSKAPRLIALQHQNETKAASRFTPLQVLTYSAYLVFFIYFTRQMRRMDKVHSRVGLALTGIVEIVVSTVTSLSVCALVGFRITMVPWEIFPIVVIFIGVENMFSIVDAVIKTSIALPVKERIAEGLGRAGTSNTLKLCTYNAVLGVIAFFSTGAIRQFCAFAIVVLVAHWFLVHTFFVTVLSIDIQRLELDELLRQGSSLMPTNLSEHRKPSELQPQTKLGRFATAVQRVLRGRPAKNISLVLLLAVTATLYFVTQPHGSARKMDSELSLNRSRLARVGKPVNTETISPALQVWQILNPESFNLVHLRIESPTILVLNPNQGQDHGEDHRFDRQPMLEYEKAYRSRWARLWHKASRPLTWAFNIVILPTLVTTTLLYGLLLYLLKDAELLEAQRNRRDVGTPEADGAIPAVEDPVSFTTLPRAFVTDVDLIAASADGNVVATIGLQNEFVLWRMDTKAYSAIDTGDILLGSSGSSHSPASTLTAIGVHEDGLFVAAGTGTGIIAIWSISQNRIQPLPHLNADTFSSVTNIRFVSRPPIISGRVTPRRRSSAGRLSDMDFTEPPGSLYATYDNGAVIKWDLCSPGTPTYIKPSRSASVIKSMLLPVQDDGRLIIGFILEDGSLELCDADKSNSLLAYDTSILAGNPADLVDRADICCVELEGERRVVVGAATQAGVVSLWEAGTGECMRILDEPFGPISNMRIIPVSRKRCSTCREPPPESFILCFSFGQVVLFYRAYLGLPTMRRCSCPISQTKVISSVLGRRSRGSSVASVNNSPGTTSPAIVRSRMSSFSSSTAYDSKTMFPVSIHGSHLRRASDKRSLDTYIPVEADEQEGRQPVGPQDMPNGALNLSTGGKSTSLWDNLVVTCTADATFERGSWDVANNKIIGIRRKPRIPKPGDGDNPKDINGRGSSPQPHGRKDTVSGLSLATLERWELWTFDPSESRLQASPLLALGEELNRPDKNNTKTNGVIRRHSSSRSGNTKVIPRLHFTRVSPLFSSRSFCLAGFGNTVGFFNFHGDIAPRTRPPTPPNDFSRK</sequence>
<reference evidence="1" key="1">
    <citation type="journal article" date="2021" name="Environ. Microbiol.">
        <title>Gene family expansions and transcriptome signatures uncover fungal adaptations to wood decay.</title>
        <authorList>
            <person name="Hage H."/>
            <person name="Miyauchi S."/>
            <person name="Viragh M."/>
            <person name="Drula E."/>
            <person name="Min B."/>
            <person name="Chaduli D."/>
            <person name="Navarro D."/>
            <person name="Favel A."/>
            <person name="Norest M."/>
            <person name="Lesage-Meessen L."/>
            <person name="Balint B."/>
            <person name="Merenyi Z."/>
            <person name="de Eugenio L."/>
            <person name="Morin E."/>
            <person name="Martinez A.T."/>
            <person name="Baldrian P."/>
            <person name="Stursova M."/>
            <person name="Martinez M.J."/>
            <person name="Novotny C."/>
            <person name="Magnuson J.K."/>
            <person name="Spatafora J.W."/>
            <person name="Maurice S."/>
            <person name="Pangilinan J."/>
            <person name="Andreopoulos W."/>
            <person name="LaButti K."/>
            <person name="Hundley H."/>
            <person name="Na H."/>
            <person name="Kuo A."/>
            <person name="Barry K."/>
            <person name="Lipzen A."/>
            <person name="Henrissat B."/>
            <person name="Riley R."/>
            <person name="Ahrendt S."/>
            <person name="Nagy L.G."/>
            <person name="Grigoriev I.V."/>
            <person name="Martin F."/>
            <person name="Rosso M.N."/>
        </authorList>
    </citation>
    <scope>NUCLEOTIDE SEQUENCE</scope>
    <source>
        <strain evidence="1">CBS 384.51</strain>
    </source>
</reference>
<keyword evidence="2" id="KW-1185">Reference proteome</keyword>
<protein>
    <submittedName>
        <fullName evidence="1">Sterol-sensing domain of SREBP cleavage-activation-domain-containing protein</fullName>
    </submittedName>
</protein>
<gene>
    <name evidence="1" type="ORF">BDY19DRAFT_918645</name>
</gene>
<accession>A0ACB8UHT7</accession>
<comment type="caution">
    <text evidence="1">The sequence shown here is derived from an EMBL/GenBank/DDBJ whole genome shotgun (WGS) entry which is preliminary data.</text>
</comment>
<dbReference type="EMBL" id="MU274901">
    <property type="protein sequence ID" value="KAI0093746.1"/>
    <property type="molecule type" value="Genomic_DNA"/>
</dbReference>
<proteinExistence type="predicted"/>
<dbReference type="Proteomes" id="UP001055072">
    <property type="component" value="Unassembled WGS sequence"/>
</dbReference>
<organism evidence="1 2">
    <name type="scientific">Irpex rosettiformis</name>
    <dbReference type="NCBI Taxonomy" id="378272"/>
    <lineage>
        <taxon>Eukaryota</taxon>
        <taxon>Fungi</taxon>
        <taxon>Dikarya</taxon>
        <taxon>Basidiomycota</taxon>
        <taxon>Agaricomycotina</taxon>
        <taxon>Agaricomycetes</taxon>
        <taxon>Polyporales</taxon>
        <taxon>Irpicaceae</taxon>
        <taxon>Irpex</taxon>
    </lineage>
</organism>
<evidence type="ECO:0000313" key="1">
    <source>
        <dbReference type="EMBL" id="KAI0093746.1"/>
    </source>
</evidence>
<evidence type="ECO:0000313" key="2">
    <source>
        <dbReference type="Proteomes" id="UP001055072"/>
    </source>
</evidence>